<dbReference type="OrthoDB" id="9514740at2759"/>
<evidence type="ECO:0000313" key="3">
    <source>
        <dbReference type="Proteomes" id="UP000027222"/>
    </source>
</evidence>
<dbReference type="Gene3D" id="3.90.228.10">
    <property type="match status" value="1"/>
</dbReference>
<dbReference type="SUPFAM" id="SSF56399">
    <property type="entry name" value="ADP-ribosylation"/>
    <property type="match status" value="1"/>
</dbReference>
<evidence type="ECO:0000259" key="1">
    <source>
        <dbReference type="Pfam" id="PF00644"/>
    </source>
</evidence>
<evidence type="ECO:0000313" key="2">
    <source>
        <dbReference type="EMBL" id="KDR68590.1"/>
    </source>
</evidence>
<accession>A0A067SCD0</accession>
<dbReference type="HOGENOM" id="CLU_039434_1_1_1"/>
<dbReference type="GO" id="GO:1990404">
    <property type="term" value="F:NAD+-protein mono-ADP-ribosyltransferase activity"/>
    <property type="evidence" value="ECO:0007669"/>
    <property type="project" value="TreeGrafter"/>
</dbReference>
<dbReference type="GO" id="GO:0003950">
    <property type="term" value="F:NAD+ poly-ADP-ribosyltransferase activity"/>
    <property type="evidence" value="ECO:0007669"/>
    <property type="project" value="InterPro"/>
</dbReference>
<feature type="domain" description="PARP catalytic" evidence="1">
    <location>
        <begin position="126"/>
        <end position="234"/>
    </location>
</feature>
<dbReference type="InterPro" id="IPR012317">
    <property type="entry name" value="Poly(ADP-ribose)pol_cat_dom"/>
</dbReference>
<dbReference type="PANTHER" id="PTHR45740">
    <property type="entry name" value="POLY [ADP-RIBOSE] POLYMERASE"/>
    <property type="match status" value="1"/>
</dbReference>
<sequence length="258" mass="29159">MSMIIDEFSFDHPENKGYGKSKRLRLLSSSDPQFSTIEKNFSKGWKHSNKPKPKVHAVFKILSSDSNLKPYHRYRALVLSSPALRNRTKNPANEQLLFHGTNRFCRLGEDGSRVRLCNLSRCHLCCIIRNSFDVRKCGTKNKFRRFGTGIYTTACSSKADDYTLNGDQSSKFQVQLVSRVVVGNPHKRRQNSTGLTEPPCGHHSVVGEPGVDLNYEETVVYDNDAIRPAYLVVYGEMPESKSKLRALITTLFKTPLAS</sequence>
<dbReference type="AlphaFoldDB" id="A0A067SCD0"/>
<organism evidence="2 3">
    <name type="scientific">Galerina marginata (strain CBS 339.88)</name>
    <dbReference type="NCBI Taxonomy" id="685588"/>
    <lineage>
        <taxon>Eukaryota</taxon>
        <taxon>Fungi</taxon>
        <taxon>Dikarya</taxon>
        <taxon>Basidiomycota</taxon>
        <taxon>Agaricomycotina</taxon>
        <taxon>Agaricomycetes</taxon>
        <taxon>Agaricomycetidae</taxon>
        <taxon>Agaricales</taxon>
        <taxon>Agaricineae</taxon>
        <taxon>Strophariaceae</taxon>
        <taxon>Galerina</taxon>
    </lineage>
</organism>
<dbReference type="GO" id="GO:0005634">
    <property type="term" value="C:nucleus"/>
    <property type="evidence" value="ECO:0007669"/>
    <property type="project" value="TreeGrafter"/>
</dbReference>
<dbReference type="InterPro" id="IPR051712">
    <property type="entry name" value="ARTD-AVP"/>
</dbReference>
<protein>
    <recommendedName>
        <fullName evidence="1">PARP catalytic domain-containing protein</fullName>
    </recommendedName>
</protein>
<proteinExistence type="predicted"/>
<dbReference type="PANTHER" id="PTHR45740:SF2">
    <property type="entry name" value="POLY [ADP-RIBOSE] POLYMERASE"/>
    <property type="match status" value="1"/>
</dbReference>
<dbReference type="Proteomes" id="UP000027222">
    <property type="component" value="Unassembled WGS sequence"/>
</dbReference>
<dbReference type="STRING" id="685588.A0A067SCD0"/>
<gene>
    <name evidence="2" type="ORF">GALMADRAFT_78358</name>
</gene>
<dbReference type="Pfam" id="PF00644">
    <property type="entry name" value="PARP"/>
    <property type="match status" value="1"/>
</dbReference>
<dbReference type="EMBL" id="KL142407">
    <property type="protein sequence ID" value="KDR68590.1"/>
    <property type="molecule type" value="Genomic_DNA"/>
</dbReference>
<keyword evidence="3" id="KW-1185">Reference proteome</keyword>
<name>A0A067SCD0_GALM3</name>
<reference evidence="3" key="1">
    <citation type="journal article" date="2014" name="Proc. Natl. Acad. Sci. U.S.A.">
        <title>Extensive sampling of basidiomycete genomes demonstrates inadequacy of the white-rot/brown-rot paradigm for wood decay fungi.</title>
        <authorList>
            <person name="Riley R."/>
            <person name="Salamov A.A."/>
            <person name="Brown D.W."/>
            <person name="Nagy L.G."/>
            <person name="Floudas D."/>
            <person name="Held B.W."/>
            <person name="Levasseur A."/>
            <person name="Lombard V."/>
            <person name="Morin E."/>
            <person name="Otillar R."/>
            <person name="Lindquist E.A."/>
            <person name="Sun H."/>
            <person name="LaButti K.M."/>
            <person name="Schmutz J."/>
            <person name="Jabbour D."/>
            <person name="Luo H."/>
            <person name="Baker S.E."/>
            <person name="Pisabarro A.G."/>
            <person name="Walton J.D."/>
            <person name="Blanchette R.A."/>
            <person name="Henrissat B."/>
            <person name="Martin F."/>
            <person name="Cullen D."/>
            <person name="Hibbett D.S."/>
            <person name="Grigoriev I.V."/>
        </authorList>
    </citation>
    <scope>NUCLEOTIDE SEQUENCE [LARGE SCALE GENOMIC DNA]</scope>
    <source>
        <strain evidence="3">CBS 339.88</strain>
    </source>
</reference>